<dbReference type="STRING" id="931626.Awo_c15900"/>
<name>H6LGP4_ACEWD</name>
<dbReference type="InterPro" id="IPR016032">
    <property type="entry name" value="Sig_transdc_resp-reg_C-effctor"/>
</dbReference>
<dbReference type="InterPro" id="IPR035965">
    <property type="entry name" value="PAS-like_dom_sf"/>
</dbReference>
<dbReference type="SUPFAM" id="SSF48452">
    <property type="entry name" value="TPR-like"/>
    <property type="match status" value="1"/>
</dbReference>
<dbReference type="CDD" id="cd00130">
    <property type="entry name" value="PAS"/>
    <property type="match status" value="1"/>
</dbReference>
<dbReference type="InterPro" id="IPR011990">
    <property type="entry name" value="TPR-like_helical_dom_sf"/>
</dbReference>
<dbReference type="OrthoDB" id="3190595at2"/>
<dbReference type="SUPFAM" id="SSF55785">
    <property type="entry name" value="PYP-like sensor domain (PAS domain)"/>
    <property type="match status" value="1"/>
</dbReference>
<dbReference type="InterPro" id="IPR036388">
    <property type="entry name" value="WH-like_DNA-bd_sf"/>
</dbReference>
<dbReference type="GO" id="GO:0006355">
    <property type="term" value="P:regulation of DNA-templated transcription"/>
    <property type="evidence" value="ECO:0007669"/>
    <property type="project" value="InterPro"/>
</dbReference>
<protein>
    <recommendedName>
        <fullName evidence="1">PAC domain-containing protein</fullName>
    </recommendedName>
</protein>
<organism evidence="2 3">
    <name type="scientific">Acetobacterium woodii (strain ATCC 29683 / DSM 1030 / JCM 2381 / KCTC 1655 / WB1)</name>
    <dbReference type="NCBI Taxonomy" id="931626"/>
    <lineage>
        <taxon>Bacteria</taxon>
        <taxon>Bacillati</taxon>
        <taxon>Bacillota</taxon>
        <taxon>Clostridia</taxon>
        <taxon>Eubacteriales</taxon>
        <taxon>Eubacteriaceae</taxon>
        <taxon>Acetobacterium</taxon>
    </lineage>
</organism>
<dbReference type="NCBIfam" id="TIGR00229">
    <property type="entry name" value="sensory_box"/>
    <property type="match status" value="1"/>
</dbReference>
<sequence length="409" mass="48845">MSKNLIHDQTIDFQVLMEKINECIWIFDFDKNKFLYISPSIFKLKELSGENAILKKAEDILTIEPLQKIINSCLHRYQRFLNGERNEDIINDVSEYQHACKDGSIKHIELSTRFDVNYDTNHIVVIGIIRDITKRKLYEKKLIDTIRNQHKIIKEYKSVNDGSSAELYLYFFGKFRVFKSDFKKPLKWRTSKTEELFAFLLEKEKPYVSKDKILEALWPDLELDKALKYLHTTLYNLKKDLKSVNIDFKMELINGFYCYDTQTFYSDLNELKYLIKTNVTSFDTIDTATIQEIERALLLYEGDFLAENGYRWATTQTNYLKFQFEKYAFDLARHYFFNHDYSSTKRVLKKLLEIDNLNEKYHELLLKVFLFNDDYVSFARHYDHLKKLLLKELNQLPNDSIQALYKSIS</sequence>
<dbReference type="Pfam" id="PF03704">
    <property type="entry name" value="BTAD"/>
    <property type="match status" value="1"/>
</dbReference>
<dbReference type="InterPro" id="IPR051677">
    <property type="entry name" value="AfsR-DnrI-RedD_regulator"/>
</dbReference>
<dbReference type="InterPro" id="IPR000014">
    <property type="entry name" value="PAS"/>
</dbReference>
<dbReference type="PROSITE" id="PS50113">
    <property type="entry name" value="PAC"/>
    <property type="match status" value="1"/>
</dbReference>
<dbReference type="EMBL" id="CP002987">
    <property type="protein sequence ID" value="AFA48372.1"/>
    <property type="molecule type" value="Genomic_DNA"/>
</dbReference>
<dbReference type="Gene3D" id="1.25.40.10">
    <property type="entry name" value="Tetratricopeptide repeat domain"/>
    <property type="match status" value="1"/>
</dbReference>
<dbReference type="KEGG" id="awo:Awo_c15900"/>
<dbReference type="AlphaFoldDB" id="H6LGP4"/>
<evidence type="ECO:0000259" key="1">
    <source>
        <dbReference type="PROSITE" id="PS50113"/>
    </source>
</evidence>
<feature type="domain" description="PAC" evidence="1">
    <location>
        <begin position="92"/>
        <end position="144"/>
    </location>
</feature>
<dbReference type="SUPFAM" id="SSF46894">
    <property type="entry name" value="C-terminal effector domain of the bipartite response regulators"/>
    <property type="match status" value="1"/>
</dbReference>
<evidence type="ECO:0000313" key="3">
    <source>
        <dbReference type="Proteomes" id="UP000007177"/>
    </source>
</evidence>
<dbReference type="PANTHER" id="PTHR35807:SF2">
    <property type="entry name" value="TRANSCRIPTIONAL ACTIVATOR DOMAIN"/>
    <property type="match status" value="1"/>
</dbReference>
<dbReference type="Proteomes" id="UP000007177">
    <property type="component" value="Chromosome"/>
</dbReference>
<dbReference type="InterPro" id="IPR000700">
    <property type="entry name" value="PAS-assoc_C"/>
</dbReference>
<proteinExistence type="predicted"/>
<dbReference type="Gene3D" id="1.10.10.10">
    <property type="entry name" value="Winged helix-like DNA-binding domain superfamily/Winged helix DNA-binding domain"/>
    <property type="match status" value="1"/>
</dbReference>
<dbReference type="InterPro" id="IPR005158">
    <property type="entry name" value="BTAD"/>
</dbReference>
<dbReference type="RefSeq" id="WP_014355975.1">
    <property type="nucleotide sequence ID" value="NC_016894.1"/>
</dbReference>
<dbReference type="Gene3D" id="3.30.450.20">
    <property type="entry name" value="PAS domain"/>
    <property type="match status" value="1"/>
</dbReference>
<dbReference type="Pfam" id="PF00989">
    <property type="entry name" value="PAS"/>
    <property type="match status" value="1"/>
</dbReference>
<evidence type="ECO:0000313" key="2">
    <source>
        <dbReference type="EMBL" id="AFA48372.1"/>
    </source>
</evidence>
<dbReference type="eggNOG" id="COG3947">
    <property type="taxonomic scope" value="Bacteria"/>
</dbReference>
<dbReference type="HOGENOM" id="CLU_000445_14_3_9"/>
<reference evidence="2 3" key="2">
    <citation type="journal article" date="2012" name="PLoS ONE">
        <title>An ancient pathway combining carbon dioxide fixation with the generation and utilization of a sodium ion gradient for ATP synthesis.</title>
        <authorList>
            <person name="Poehlein A."/>
            <person name="Schmidt S."/>
            <person name="Kaster A.K."/>
            <person name="Goenrich M."/>
            <person name="Vollmers J."/>
            <person name="Thurmer A."/>
            <person name="Bertsch J."/>
            <person name="Schuchmann K."/>
            <person name="Voigt B."/>
            <person name="Hecker M."/>
            <person name="Daniel R."/>
            <person name="Thauer R.K."/>
            <person name="Gottschalk G."/>
            <person name="Muller V."/>
        </authorList>
    </citation>
    <scope>NUCLEOTIDE SEQUENCE [LARGE SCALE GENOMIC DNA]</scope>
    <source>
        <strain evidence="3">ATCC 29683 / DSM 1030 / JCM 2381 / KCTC 1655 / WB1</strain>
    </source>
</reference>
<accession>H6LGP4</accession>
<gene>
    <name evidence="2" type="ordered locus">Awo_c15900</name>
</gene>
<dbReference type="GO" id="GO:0003677">
    <property type="term" value="F:DNA binding"/>
    <property type="evidence" value="ECO:0007669"/>
    <property type="project" value="InterPro"/>
</dbReference>
<dbReference type="PANTHER" id="PTHR35807">
    <property type="entry name" value="TRANSCRIPTIONAL REGULATOR REDD-RELATED"/>
    <property type="match status" value="1"/>
</dbReference>
<reference evidence="3" key="1">
    <citation type="submission" date="2011-07" db="EMBL/GenBank/DDBJ databases">
        <title>Complete genome sequence of Acetobacterium woodii.</title>
        <authorList>
            <person name="Poehlein A."/>
            <person name="Schmidt S."/>
            <person name="Kaster A.-K."/>
            <person name="Goenrich M."/>
            <person name="Vollmers J."/>
            <person name="Thuermer A."/>
            <person name="Gottschalk G."/>
            <person name="Thauer R.K."/>
            <person name="Daniel R."/>
            <person name="Mueller V."/>
        </authorList>
    </citation>
    <scope>NUCLEOTIDE SEQUENCE [LARGE SCALE GENOMIC DNA]</scope>
    <source>
        <strain evidence="3">ATCC 29683 / DSM 1030 / JCM 2381 / KCTC 1655 / WB1</strain>
    </source>
</reference>
<dbReference type="InterPro" id="IPR013767">
    <property type="entry name" value="PAS_fold"/>
</dbReference>
<keyword evidence="3" id="KW-1185">Reference proteome</keyword>